<organism evidence="7 8">
    <name type="scientific">Bosea caraganae</name>
    <dbReference type="NCBI Taxonomy" id="2763117"/>
    <lineage>
        <taxon>Bacteria</taxon>
        <taxon>Pseudomonadati</taxon>
        <taxon>Pseudomonadota</taxon>
        <taxon>Alphaproteobacteria</taxon>
        <taxon>Hyphomicrobiales</taxon>
        <taxon>Boseaceae</taxon>
        <taxon>Bosea</taxon>
    </lineage>
</organism>
<gene>
    <name evidence="7" type="ORF">DWE98_17110</name>
</gene>
<evidence type="ECO:0000256" key="4">
    <source>
        <dbReference type="ARBA" id="ARBA00023288"/>
    </source>
</evidence>
<evidence type="ECO:0000256" key="3">
    <source>
        <dbReference type="ARBA" id="ARBA00023139"/>
    </source>
</evidence>
<keyword evidence="8" id="KW-1185">Reference proteome</keyword>
<dbReference type="AlphaFoldDB" id="A0A370L3N0"/>
<proteinExistence type="predicted"/>
<evidence type="ECO:0000256" key="5">
    <source>
        <dbReference type="SAM" id="SignalP"/>
    </source>
</evidence>
<evidence type="ECO:0000259" key="6">
    <source>
        <dbReference type="Pfam" id="PF09864"/>
    </source>
</evidence>
<dbReference type="Pfam" id="PF09864">
    <property type="entry name" value="MliC"/>
    <property type="match status" value="1"/>
</dbReference>
<dbReference type="OrthoDB" id="8163043at2"/>
<name>A0A370L3N0_9HYPH</name>
<keyword evidence="1 5" id="KW-0732">Signal</keyword>
<keyword evidence="4" id="KW-0449">Lipoprotein</keyword>
<evidence type="ECO:0000313" key="8">
    <source>
        <dbReference type="Proteomes" id="UP000255207"/>
    </source>
</evidence>
<keyword evidence="2" id="KW-0472">Membrane</keyword>
<accession>A0A370L3N0</accession>
<feature type="chain" id="PRO_5030068337" description="C-type lysozyme inhibitor domain-containing protein" evidence="5">
    <location>
        <begin position="24"/>
        <end position="104"/>
    </location>
</feature>
<dbReference type="InterPro" id="IPR018660">
    <property type="entry name" value="MliC"/>
</dbReference>
<reference evidence="8" key="1">
    <citation type="submission" date="2018-07" db="EMBL/GenBank/DDBJ databases">
        <authorList>
            <person name="Safronova V.I."/>
            <person name="Chirak E.R."/>
            <person name="Sazanova A.L."/>
        </authorList>
    </citation>
    <scope>NUCLEOTIDE SEQUENCE [LARGE SCALE GENOMIC DNA]</scope>
    <source>
        <strain evidence="8">RCAM04685</strain>
    </source>
</reference>
<keyword evidence="3" id="KW-0564">Palmitate</keyword>
<dbReference type="SUPFAM" id="SSF141488">
    <property type="entry name" value="YdhA-like"/>
    <property type="match status" value="1"/>
</dbReference>
<dbReference type="Proteomes" id="UP000255207">
    <property type="component" value="Unassembled WGS sequence"/>
</dbReference>
<feature type="signal peptide" evidence="5">
    <location>
        <begin position="1"/>
        <end position="23"/>
    </location>
</feature>
<feature type="domain" description="C-type lysozyme inhibitor" evidence="6">
    <location>
        <begin position="28"/>
        <end position="96"/>
    </location>
</feature>
<sequence>MAAKAVACAGFLAVVAMTGPALSAELRYDCSGGTRLTAAFSAPGATPRNVVLTIAGERGKLTLPQVVSADGGRYASGAVEFWIKGNDATLARAGKSQSETCRGK</sequence>
<evidence type="ECO:0000256" key="2">
    <source>
        <dbReference type="ARBA" id="ARBA00023136"/>
    </source>
</evidence>
<dbReference type="Gene3D" id="2.40.128.200">
    <property type="match status" value="1"/>
</dbReference>
<dbReference type="InterPro" id="IPR036328">
    <property type="entry name" value="MliC_sf"/>
</dbReference>
<evidence type="ECO:0000313" key="7">
    <source>
        <dbReference type="EMBL" id="RDJ22889.1"/>
    </source>
</evidence>
<evidence type="ECO:0000256" key="1">
    <source>
        <dbReference type="ARBA" id="ARBA00022729"/>
    </source>
</evidence>
<comment type="caution">
    <text evidence="7">The sequence shown here is derived from an EMBL/GenBank/DDBJ whole genome shotgun (WGS) entry which is preliminary data.</text>
</comment>
<dbReference type="EMBL" id="QQTP01000009">
    <property type="protein sequence ID" value="RDJ22889.1"/>
    <property type="molecule type" value="Genomic_DNA"/>
</dbReference>
<protein>
    <recommendedName>
        <fullName evidence="6">C-type lysozyme inhibitor domain-containing protein</fullName>
    </recommendedName>
</protein>
<dbReference type="RefSeq" id="WP_114830500.1">
    <property type="nucleotide sequence ID" value="NZ_QQTO01000012.1"/>
</dbReference>